<proteinExistence type="predicted"/>
<dbReference type="EMBL" id="JAINWA010000003">
    <property type="protein sequence ID" value="MCD1654656.1"/>
    <property type="molecule type" value="Genomic_DNA"/>
</dbReference>
<reference evidence="1" key="1">
    <citation type="submission" date="2021-08" db="EMBL/GenBank/DDBJ databases">
        <title>Comparative analyses of Brucepasteria parasyntrophica and Teretinema zuelzerae.</title>
        <authorList>
            <person name="Song Y."/>
            <person name="Brune A."/>
        </authorList>
    </citation>
    <scope>NUCLEOTIDE SEQUENCE</scope>
    <source>
        <strain evidence="1">DSM 1903</strain>
    </source>
</reference>
<comment type="caution">
    <text evidence="1">The sequence shown here is derived from an EMBL/GenBank/DDBJ whole genome shotgun (WGS) entry which is preliminary data.</text>
</comment>
<name>A0AAE3JIW4_9SPIR</name>
<keyword evidence="2" id="KW-1185">Reference proteome</keyword>
<organism evidence="1 2">
    <name type="scientific">Teretinema zuelzerae</name>
    <dbReference type="NCBI Taxonomy" id="156"/>
    <lineage>
        <taxon>Bacteria</taxon>
        <taxon>Pseudomonadati</taxon>
        <taxon>Spirochaetota</taxon>
        <taxon>Spirochaetia</taxon>
        <taxon>Spirochaetales</taxon>
        <taxon>Treponemataceae</taxon>
        <taxon>Teretinema</taxon>
    </lineage>
</organism>
<evidence type="ECO:0000313" key="2">
    <source>
        <dbReference type="Proteomes" id="UP001198163"/>
    </source>
</evidence>
<gene>
    <name evidence="1" type="ORF">K7J14_08050</name>
</gene>
<dbReference type="Proteomes" id="UP001198163">
    <property type="component" value="Unassembled WGS sequence"/>
</dbReference>
<sequence>MVSYPPHGLRGDISESFTNYKIQQTVRNKARFWGGHGSCLHTCIYMALLMGASEIHLIGCGHNLYDGGGKEHFSQVESDHHSMRPGYRSFSDPVENAPLIEQTRLFKKLCEQSGIPFIWHRCYTPEMNELIEVTDEWMAMQKEAAMRKFPLIKVFYRKILKGPIHSIISRF</sequence>
<protein>
    <submittedName>
        <fullName evidence="1">Uncharacterized protein</fullName>
    </submittedName>
</protein>
<dbReference type="AlphaFoldDB" id="A0AAE3JIW4"/>
<evidence type="ECO:0000313" key="1">
    <source>
        <dbReference type="EMBL" id="MCD1654656.1"/>
    </source>
</evidence>
<accession>A0AAE3JIW4</accession>
<dbReference type="RefSeq" id="WP_230755101.1">
    <property type="nucleotide sequence ID" value="NZ_JAINWA010000003.1"/>
</dbReference>